<feature type="disulfide bond" evidence="25">
    <location>
        <begin position="179"/>
        <end position="193"/>
    </location>
</feature>
<evidence type="ECO:0000256" key="3">
    <source>
        <dbReference type="ARBA" id="ARBA00004922"/>
    </source>
</evidence>
<evidence type="ECO:0000256" key="24">
    <source>
        <dbReference type="PIRSR" id="PIRSR607754-2"/>
    </source>
</evidence>
<evidence type="ECO:0000313" key="28">
    <source>
        <dbReference type="Proteomes" id="UP000031036"/>
    </source>
</evidence>
<comment type="subcellular location">
    <subcellularLocation>
        <location evidence="2">Golgi apparatus membrane</location>
        <topology evidence="2">Single-pass type II membrane protein</topology>
    </subcellularLocation>
</comment>
<feature type="binding site" evidence="24">
    <location>
        <position position="245"/>
    </location>
    <ligand>
        <name>Mn(2+)</name>
        <dbReference type="ChEBI" id="CHEBI:29035"/>
    </ligand>
</feature>
<feature type="disulfide bond" evidence="25">
    <location>
        <begin position="267"/>
        <end position="270"/>
    </location>
</feature>
<feature type="signal peptide" evidence="26">
    <location>
        <begin position="1"/>
        <end position="21"/>
    </location>
</feature>
<evidence type="ECO:0000256" key="6">
    <source>
        <dbReference type="ARBA" id="ARBA00014817"/>
    </source>
</evidence>
<comment type="cofactor">
    <cofactor evidence="1 24">
        <name>Mn(2+)</name>
        <dbReference type="ChEBI" id="CHEBI:29035"/>
    </cofactor>
</comment>
<feature type="binding site" evidence="23">
    <location>
        <begin position="212"/>
        <end position="216"/>
    </location>
    <ligand>
        <name>substrate</name>
    </ligand>
</feature>
<keyword evidence="26" id="KW-0732">Signal</keyword>
<feature type="disulfide bond" evidence="25">
    <location>
        <begin position="324"/>
        <end position="423"/>
    </location>
</feature>
<keyword evidence="11" id="KW-0735">Signal-anchor</keyword>
<dbReference type="EMBL" id="JPKZ01022848">
    <property type="protein sequence ID" value="KHN70847.1"/>
    <property type="molecule type" value="Genomic_DNA"/>
</dbReference>
<evidence type="ECO:0000256" key="12">
    <source>
        <dbReference type="ARBA" id="ARBA00022989"/>
    </source>
</evidence>
<dbReference type="PANTHER" id="PTHR12871:SF0">
    <property type="entry name" value="ALPHA-1,6-MANNOSYL-GLYCOPROTEIN 2-BETA-N-ACETYLGLUCOSAMINYLTRANSFERASE"/>
    <property type="match status" value="1"/>
</dbReference>
<keyword evidence="16" id="KW-0325">Glycoprotein</keyword>
<sequence length="458" mass="52384">MPAQLGQKLDVALLGLLVVYMQSPYPPIDDRSDTVAFDSFDSQLLPAISAGTDVDTSKERVFAGAPSPLSQEEIVASIEFLNANYDVLNVGKFGPVQETKIVIVVQVHNRIEYLRYLIQSLEAAKFIDEVLLIFSHDYSSASINQLVKEIRFCRVMQIFYPYNIQLFPNVFPGQHPNDCPEGITKEQAEKMRCNNWAHPDKYGHYRVAKITQIKHHWWWKMNYVFDGIMARYGLGNAWVVLLEEDHYVAPDFLHVLNLIINNKKQFCESCQVVSLGFYLKQYGSYQDDIALLGVHPWFSSKHNMGMAFDAATWQLIKNCSKAFCTYDDYNWDWSLMHISVTCLPSKLRVIALRAPRVLHVGDCGVHTHRCNVQNAPKKAQDLFLRVSERLFPSSLRVAENSRRMLKPSKENGGWGDVRDHELCLNNSRTASLAFSSDFRNDMLESNFANLSHSFVFPL</sequence>
<feature type="binding site" evidence="23">
    <location>
        <position position="137"/>
    </location>
    <ligand>
        <name>substrate</name>
    </ligand>
</feature>
<dbReference type="AlphaFoldDB" id="A0A0B2UP30"/>
<dbReference type="PANTHER" id="PTHR12871">
    <property type="entry name" value="BETA-1,2-N-ACETYLGLUCOSAMINYLTRANSFERASE II"/>
    <property type="match status" value="1"/>
</dbReference>
<evidence type="ECO:0000256" key="22">
    <source>
        <dbReference type="ARBA" id="ARBA00093257"/>
    </source>
</evidence>
<dbReference type="GO" id="GO:0000139">
    <property type="term" value="C:Golgi membrane"/>
    <property type="evidence" value="ECO:0007669"/>
    <property type="project" value="UniProtKB-SubCell"/>
</dbReference>
<comment type="similarity">
    <text evidence="4">Belongs to the glycosyltransferase 16 (GT16) protein family.</text>
</comment>
<keyword evidence="10 24" id="KW-0479">Metal-binding</keyword>
<evidence type="ECO:0000256" key="19">
    <source>
        <dbReference type="ARBA" id="ARBA00031203"/>
    </source>
</evidence>
<comment type="pathway">
    <text evidence="3">Protein modification; protein glycosylation.</text>
</comment>
<dbReference type="UniPathway" id="UPA00378"/>
<evidence type="ECO:0000256" key="1">
    <source>
        <dbReference type="ARBA" id="ARBA00001936"/>
    </source>
</evidence>
<dbReference type="InterPro" id="IPR007754">
    <property type="entry name" value="GlcNAc_II"/>
</dbReference>
<keyword evidence="13" id="KW-0333">Golgi apparatus</keyword>
<evidence type="ECO:0000256" key="18">
    <source>
        <dbReference type="ARBA" id="ARBA00029663"/>
    </source>
</evidence>
<evidence type="ECO:0000256" key="25">
    <source>
        <dbReference type="PIRSR" id="PIRSR607754-3"/>
    </source>
</evidence>
<evidence type="ECO:0000256" key="17">
    <source>
        <dbReference type="ARBA" id="ARBA00023211"/>
    </source>
</evidence>
<keyword evidence="15 25" id="KW-1015">Disulfide bond</keyword>
<dbReference type="GO" id="GO:0046872">
    <property type="term" value="F:metal ion binding"/>
    <property type="evidence" value="ECO:0007669"/>
    <property type="project" value="UniProtKB-KW"/>
</dbReference>
<evidence type="ECO:0000256" key="10">
    <source>
        <dbReference type="ARBA" id="ARBA00022723"/>
    </source>
</evidence>
<dbReference type="SUPFAM" id="SSF53448">
    <property type="entry name" value="Nucleotide-diphospho-sugar transferases"/>
    <property type="match status" value="1"/>
</dbReference>
<feature type="binding site" evidence="23">
    <location>
        <begin position="106"/>
        <end position="110"/>
    </location>
    <ligand>
        <name>substrate</name>
    </ligand>
</feature>
<protein>
    <recommendedName>
        <fullName evidence="6">Alpha-1,6-mannosyl-glycoprotein 2-beta-N-acetylglucosaminyltransferase</fullName>
        <ecNumber evidence="5">2.4.1.143</ecNumber>
    </recommendedName>
    <alternativeName>
        <fullName evidence="21">Beta-1,2-N-acetylglucosaminyltransferase II</fullName>
    </alternativeName>
    <alternativeName>
        <fullName evidence="20">GlcNAc-T II</fullName>
    </alternativeName>
    <alternativeName>
        <fullName evidence="19">Mannoside acetylglucosaminyltransferase 2</fullName>
    </alternativeName>
    <alternativeName>
        <fullName evidence="18">N-glycosyl-oligosaccharide-glycoprotein N-acetylglucosaminyltransferase II</fullName>
    </alternativeName>
</protein>
<evidence type="ECO:0000256" key="7">
    <source>
        <dbReference type="ARBA" id="ARBA00022676"/>
    </source>
</evidence>
<dbReference type="Gene3D" id="3.90.550.10">
    <property type="entry name" value="Spore Coat Polysaccharide Biosynthesis Protein SpsA, Chain A"/>
    <property type="match status" value="1"/>
</dbReference>
<evidence type="ECO:0000256" key="4">
    <source>
        <dbReference type="ARBA" id="ARBA00011011"/>
    </source>
</evidence>
<dbReference type="GO" id="GO:0006487">
    <property type="term" value="P:protein N-linked glycosylation"/>
    <property type="evidence" value="ECO:0007669"/>
    <property type="project" value="TreeGrafter"/>
</dbReference>
<evidence type="ECO:0000256" key="15">
    <source>
        <dbReference type="ARBA" id="ARBA00023157"/>
    </source>
</evidence>
<accession>A0A0B2UP30</accession>
<evidence type="ECO:0000256" key="21">
    <source>
        <dbReference type="ARBA" id="ARBA00032915"/>
    </source>
</evidence>
<dbReference type="GO" id="GO:0008455">
    <property type="term" value="F:alpha-1,6-mannosylglycoprotein 2-beta-N-acetylglucosaminyltransferase activity"/>
    <property type="evidence" value="ECO:0007669"/>
    <property type="project" value="UniProtKB-EC"/>
</dbReference>
<evidence type="ECO:0000256" key="14">
    <source>
        <dbReference type="ARBA" id="ARBA00023136"/>
    </source>
</evidence>
<keyword evidence="8 27" id="KW-0808">Transferase</keyword>
<organism evidence="27 28">
    <name type="scientific">Toxocara canis</name>
    <name type="common">Canine roundworm</name>
    <dbReference type="NCBI Taxonomy" id="6265"/>
    <lineage>
        <taxon>Eukaryota</taxon>
        <taxon>Metazoa</taxon>
        <taxon>Ecdysozoa</taxon>
        <taxon>Nematoda</taxon>
        <taxon>Chromadorea</taxon>
        <taxon>Rhabditida</taxon>
        <taxon>Spirurina</taxon>
        <taxon>Ascaridomorpha</taxon>
        <taxon>Ascaridoidea</taxon>
        <taxon>Toxocaridae</taxon>
        <taxon>Toxocara</taxon>
    </lineage>
</organism>
<keyword evidence="14" id="KW-0472">Membrane</keyword>
<keyword evidence="17 24" id="KW-0464">Manganese</keyword>
<dbReference type="OrthoDB" id="6019616at2759"/>
<dbReference type="Pfam" id="PF05060">
    <property type="entry name" value="MGAT2"/>
    <property type="match status" value="1"/>
</dbReference>
<keyword evidence="9" id="KW-0812">Transmembrane</keyword>
<dbReference type="STRING" id="6265.A0A0B2UP30"/>
<proteinExistence type="inferred from homology"/>
<dbReference type="GO" id="GO:0009312">
    <property type="term" value="P:oligosaccharide biosynthetic process"/>
    <property type="evidence" value="ECO:0007669"/>
    <property type="project" value="InterPro"/>
</dbReference>
<feature type="chain" id="PRO_5002077460" description="Alpha-1,6-mannosyl-glycoprotein 2-beta-N-acetylglucosaminyltransferase" evidence="26">
    <location>
        <begin position="22"/>
        <end position="458"/>
    </location>
</feature>
<evidence type="ECO:0000256" key="8">
    <source>
        <dbReference type="ARBA" id="ARBA00022679"/>
    </source>
</evidence>
<evidence type="ECO:0000256" key="2">
    <source>
        <dbReference type="ARBA" id="ARBA00004323"/>
    </source>
</evidence>
<reference evidence="27 28" key="1">
    <citation type="submission" date="2014-11" db="EMBL/GenBank/DDBJ databases">
        <title>Genetic blueprint of the zoonotic pathogen Toxocara canis.</title>
        <authorList>
            <person name="Zhu X.-Q."/>
            <person name="Korhonen P.K."/>
            <person name="Cai H."/>
            <person name="Young N.D."/>
            <person name="Nejsum P."/>
            <person name="von Samson-Himmelstjerna G."/>
            <person name="Boag P.R."/>
            <person name="Tan P."/>
            <person name="Li Q."/>
            <person name="Min J."/>
            <person name="Yang Y."/>
            <person name="Wang X."/>
            <person name="Fang X."/>
            <person name="Hall R.S."/>
            <person name="Hofmann A."/>
            <person name="Sternberg P.W."/>
            <person name="Jex A.R."/>
            <person name="Gasser R.B."/>
        </authorList>
    </citation>
    <scope>NUCLEOTIDE SEQUENCE [LARGE SCALE GENOMIC DNA]</scope>
    <source>
        <strain evidence="27">PN_DK_2014</strain>
    </source>
</reference>
<keyword evidence="7 27" id="KW-0328">Glycosyltransferase</keyword>
<name>A0A0B2UP30_TOXCA</name>
<evidence type="ECO:0000256" key="26">
    <source>
        <dbReference type="SAM" id="SignalP"/>
    </source>
</evidence>
<evidence type="ECO:0000256" key="23">
    <source>
        <dbReference type="PIRSR" id="PIRSR607754-1"/>
    </source>
</evidence>
<dbReference type="InterPro" id="IPR029044">
    <property type="entry name" value="Nucleotide-diphossugar_trans"/>
</dbReference>
<keyword evidence="28" id="KW-1185">Reference proteome</keyword>
<dbReference type="OMA" id="FWSAEIN"/>
<evidence type="ECO:0000256" key="5">
    <source>
        <dbReference type="ARBA" id="ARBA00012613"/>
    </source>
</evidence>
<feature type="binding site" evidence="24">
    <location>
        <position position="359"/>
    </location>
    <ligand>
        <name>Mn(2+)</name>
        <dbReference type="ChEBI" id="CHEBI:29035"/>
    </ligand>
</feature>
<feature type="disulfide bond" evidence="25">
    <location>
        <begin position="319"/>
        <end position="342"/>
    </location>
</feature>
<dbReference type="EC" id="2.4.1.143" evidence="5"/>
<evidence type="ECO:0000256" key="16">
    <source>
        <dbReference type="ARBA" id="ARBA00023180"/>
    </source>
</evidence>
<keyword evidence="12" id="KW-1133">Transmembrane helix</keyword>
<comment type="caution">
    <text evidence="27">The sequence shown here is derived from an EMBL/GenBank/DDBJ whole genome shotgun (WGS) entry which is preliminary data.</text>
</comment>
<dbReference type="GO" id="GO:0005795">
    <property type="term" value="C:Golgi stack"/>
    <property type="evidence" value="ECO:0007669"/>
    <property type="project" value="InterPro"/>
</dbReference>
<evidence type="ECO:0000256" key="20">
    <source>
        <dbReference type="ARBA" id="ARBA00032552"/>
    </source>
</evidence>
<evidence type="ECO:0000313" key="27">
    <source>
        <dbReference type="EMBL" id="KHN70847.1"/>
    </source>
</evidence>
<dbReference type="Proteomes" id="UP000031036">
    <property type="component" value="Unassembled WGS sequence"/>
</dbReference>
<evidence type="ECO:0000256" key="13">
    <source>
        <dbReference type="ARBA" id="ARBA00023034"/>
    </source>
</evidence>
<evidence type="ECO:0000256" key="11">
    <source>
        <dbReference type="ARBA" id="ARBA00022968"/>
    </source>
</evidence>
<comment type="catalytic activity">
    <reaction evidence="22">
        <text>an N(4)-{beta-D-GlcNAc-(1-&gt;2)-alpha-D-Man-(1-&gt;3)-[alpha-D-Man-(1-&gt;6)]-beta-D-Man-(1-&gt;4)-beta-D-GlcNAc-(1-&gt;4)-beta-D-GlcNAc}-L-asparaginyl-[protein] + UDP-N-acetyl-alpha-D-glucosamine = N(4)-{beta-D-GlcNAc-(1-&gt;2)-alpha-D-Man-(1-&gt;3)-[beta-D-GlcNAc-(1-&gt;2)-alpha-D-Man-(1-&gt;6)]-beta-D-Man-(1-&gt;4)-beta-D-GlcNAc-(1-&gt;4)-beta-D-GlcNAc}-L-asparaginyl-[protein] + UDP + H(+)</text>
        <dbReference type="Rhea" id="RHEA:12941"/>
        <dbReference type="Rhea" id="RHEA-COMP:13526"/>
        <dbReference type="Rhea" id="RHEA-COMP:14369"/>
        <dbReference type="ChEBI" id="CHEBI:15378"/>
        <dbReference type="ChEBI" id="CHEBI:57705"/>
        <dbReference type="ChEBI" id="CHEBI:58223"/>
        <dbReference type="ChEBI" id="CHEBI:60615"/>
        <dbReference type="ChEBI" id="CHEBI:60651"/>
        <dbReference type="EC" id="2.4.1.143"/>
    </reaction>
</comment>
<gene>
    <name evidence="27" type="primary">MGAT2</name>
    <name evidence="27" type="ORF">Tcan_17376</name>
</gene>
<evidence type="ECO:0000256" key="9">
    <source>
        <dbReference type="ARBA" id="ARBA00022692"/>
    </source>
</evidence>